<dbReference type="EMBL" id="JAEHOD010000017">
    <property type="protein sequence ID" value="KAG2448491.1"/>
    <property type="molecule type" value="Genomic_DNA"/>
</dbReference>
<dbReference type="InterPro" id="IPR036457">
    <property type="entry name" value="PPM-type-like_dom_sf"/>
</dbReference>
<feature type="domain" description="PPM-type phosphatase" evidence="2">
    <location>
        <begin position="131"/>
        <end position="420"/>
    </location>
</feature>
<sequence>MGCLASKENAGPDSQGQLQAVQAVNKAAEERPGPNGAGKAANAVDASAVELEDAQEARDSVGNLPSSLHGSAADLASGPGAGQRGARVQFGGVDVQTYEAPPTPAEEHSHFLLQKSLPQVPASNIELETRAAGLKHIGFGPLKKENQDEYFCQVGGFGGEKDGCCYCIFDGHGNYGRDAAHFCRQELPVLFDAELRKYYAKAAAEGVKDPNAKELIEPILSDAFVETERRLHTAGVNVSSSGTTASVVFQNRSSVWVGAAGDSRVLCLAQIDNAWKVQPLTLDHRPSRKTEKYRVEAAGGRVEPKRLPSGKTVGEPRLWLANLPSPGLLLSRSIGDDMATSVGCTARPEITFMALRPYLDQYLVIASDGVWDVLSNDTVSQLVTDAGEPEAGCQAVLEAALLEWEERLAADNISIIVVQLQWGDIMASTGSAAMAAVVRSGTAGSGTGGLQARSQQQQQGQQQHPQSPQLARAAGGDGQGDDGGQGEDEPTSPPGLPGTANAGGEAGQAPGAAPDAPAAANGTAGQ</sequence>
<accession>A0A836B5S8</accession>
<name>A0A836B5S8_9CHLO</name>
<evidence type="ECO:0000259" key="2">
    <source>
        <dbReference type="PROSITE" id="PS51746"/>
    </source>
</evidence>
<dbReference type="InterPro" id="IPR001932">
    <property type="entry name" value="PPM-type_phosphatase-like_dom"/>
</dbReference>
<keyword evidence="4" id="KW-1185">Reference proteome</keyword>
<dbReference type="SUPFAM" id="SSF81606">
    <property type="entry name" value="PP2C-like"/>
    <property type="match status" value="1"/>
</dbReference>
<dbReference type="Gene3D" id="3.60.40.10">
    <property type="entry name" value="PPM-type phosphatase domain"/>
    <property type="match status" value="1"/>
</dbReference>
<dbReference type="Pfam" id="PF00481">
    <property type="entry name" value="PP2C"/>
    <property type="match status" value="1"/>
</dbReference>
<feature type="region of interest" description="Disordered" evidence="1">
    <location>
        <begin position="441"/>
        <end position="526"/>
    </location>
</feature>
<dbReference type="OrthoDB" id="10264738at2759"/>
<dbReference type="CDD" id="cd00143">
    <property type="entry name" value="PP2Cc"/>
    <property type="match status" value="1"/>
</dbReference>
<protein>
    <recommendedName>
        <fullName evidence="2">PPM-type phosphatase domain-containing protein</fullName>
    </recommendedName>
</protein>
<feature type="compositionally biased region" description="Polar residues" evidence="1">
    <location>
        <begin position="12"/>
        <end position="22"/>
    </location>
</feature>
<feature type="compositionally biased region" description="Low complexity" evidence="1">
    <location>
        <begin position="33"/>
        <end position="43"/>
    </location>
</feature>
<reference evidence="3" key="1">
    <citation type="journal article" date="2020" name="bioRxiv">
        <title>Comparative genomics of Chlamydomonas.</title>
        <authorList>
            <person name="Craig R.J."/>
            <person name="Hasan A.R."/>
            <person name="Ness R.W."/>
            <person name="Keightley P.D."/>
        </authorList>
    </citation>
    <scope>NUCLEOTIDE SEQUENCE</scope>
    <source>
        <strain evidence="3">CCAP 11/173</strain>
    </source>
</reference>
<dbReference type="InterPro" id="IPR015655">
    <property type="entry name" value="PP2C"/>
</dbReference>
<dbReference type="PANTHER" id="PTHR47992">
    <property type="entry name" value="PROTEIN PHOSPHATASE"/>
    <property type="match status" value="1"/>
</dbReference>
<comment type="caution">
    <text evidence="3">The sequence shown here is derived from an EMBL/GenBank/DDBJ whole genome shotgun (WGS) entry which is preliminary data.</text>
</comment>
<gene>
    <name evidence="3" type="ORF">HYH02_006382</name>
</gene>
<organism evidence="3 4">
    <name type="scientific">Chlamydomonas schloesseri</name>
    <dbReference type="NCBI Taxonomy" id="2026947"/>
    <lineage>
        <taxon>Eukaryota</taxon>
        <taxon>Viridiplantae</taxon>
        <taxon>Chlorophyta</taxon>
        <taxon>core chlorophytes</taxon>
        <taxon>Chlorophyceae</taxon>
        <taxon>CS clade</taxon>
        <taxon>Chlamydomonadales</taxon>
        <taxon>Chlamydomonadaceae</taxon>
        <taxon>Chlamydomonas</taxon>
    </lineage>
</organism>
<dbReference type="GO" id="GO:0004722">
    <property type="term" value="F:protein serine/threonine phosphatase activity"/>
    <property type="evidence" value="ECO:0007669"/>
    <property type="project" value="InterPro"/>
</dbReference>
<evidence type="ECO:0000256" key="1">
    <source>
        <dbReference type="SAM" id="MobiDB-lite"/>
    </source>
</evidence>
<dbReference type="PROSITE" id="PS51746">
    <property type="entry name" value="PPM_2"/>
    <property type="match status" value="1"/>
</dbReference>
<proteinExistence type="predicted"/>
<feature type="compositionally biased region" description="Low complexity" evidence="1">
    <location>
        <begin position="450"/>
        <end position="472"/>
    </location>
</feature>
<feature type="compositionally biased region" description="Low complexity" evidence="1">
    <location>
        <begin position="500"/>
        <end position="526"/>
    </location>
</feature>
<evidence type="ECO:0000313" key="4">
    <source>
        <dbReference type="Proteomes" id="UP000613740"/>
    </source>
</evidence>
<feature type="region of interest" description="Disordered" evidence="1">
    <location>
        <begin position="1"/>
        <end position="86"/>
    </location>
</feature>
<evidence type="ECO:0000313" key="3">
    <source>
        <dbReference type="EMBL" id="KAG2448491.1"/>
    </source>
</evidence>
<dbReference type="SMART" id="SM00332">
    <property type="entry name" value="PP2Cc"/>
    <property type="match status" value="1"/>
</dbReference>
<dbReference type="Proteomes" id="UP000613740">
    <property type="component" value="Unassembled WGS sequence"/>
</dbReference>
<dbReference type="AlphaFoldDB" id="A0A836B5S8"/>